<reference evidence="2 3" key="1">
    <citation type="submission" date="2020-08" db="EMBL/GenBank/DDBJ databases">
        <title>Sequencing the genomes of 1000 actinobacteria strains.</title>
        <authorList>
            <person name="Klenk H.-P."/>
        </authorList>
    </citation>
    <scope>NUCLEOTIDE SEQUENCE [LARGE SCALE GENOMIC DNA]</scope>
    <source>
        <strain evidence="2 3">DSM 45809</strain>
    </source>
</reference>
<dbReference type="RefSeq" id="WP_185042830.1">
    <property type="nucleotide sequence ID" value="NZ_BAABFG010000005.1"/>
</dbReference>
<dbReference type="InterPro" id="IPR025847">
    <property type="entry name" value="MEDS_domain"/>
</dbReference>
<organism evidence="2 3">
    <name type="scientific">Actinoplanes octamycinicus</name>
    <dbReference type="NCBI Taxonomy" id="135948"/>
    <lineage>
        <taxon>Bacteria</taxon>
        <taxon>Bacillati</taxon>
        <taxon>Actinomycetota</taxon>
        <taxon>Actinomycetes</taxon>
        <taxon>Micromonosporales</taxon>
        <taxon>Micromonosporaceae</taxon>
        <taxon>Actinoplanes</taxon>
    </lineage>
</organism>
<dbReference type="EMBL" id="JACHNB010000001">
    <property type="protein sequence ID" value="MBB4742475.1"/>
    <property type="molecule type" value="Genomic_DNA"/>
</dbReference>
<accession>A0A7W7H1W3</accession>
<feature type="domain" description="MEDS" evidence="1">
    <location>
        <begin position="11"/>
        <end position="172"/>
    </location>
</feature>
<dbReference type="Proteomes" id="UP000546162">
    <property type="component" value="Unassembled WGS sequence"/>
</dbReference>
<proteinExistence type="predicted"/>
<dbReference type="Pfam" id="PF14417">
    <property type="entry name" value="MEDS"/>
    <property type="match status" value="1"/>
</dbReference>
<evidence type="ECO:0000313" key="2">
    <source>
        <dbReference type="EMBL" id="MBB4742475.1"/>
    </source>
</evidence>
<keyword evidence="3" id="KW-1185">Reference proteome</keyword>
<sequence>MIVLLTVQPGDHISATFRCPAEFARRTADFAGQALTAYAKVLVFPRPADRDELGAVQRYLAGRSPALRAATGSGRLQVLDSRQVQLAPGKLDPGHLHAAYAAATEEAVASGYSGLWMSVDMSWAADAEPAALVECEAAAFPLFTSRELTVLCHYDLGVFGPDRVTAACRAHPAGLDSRWPLRHQRLPDNRTLRLTGETDLANATAFAALIRGLRPGDILDVSGMTFLDVRALTSVARAVADLGDLTVHATRSQRDLLDLVRAAGAVRPPRR</sequence>
<evidence type="ECO:0000259" key="1">
    <source>
        <dbReference type="Pfam" id="PF14417"/>
    </source>
</evidence>
<name>A0A7W7H1W3_9ACTN</name>
<dbReference type="AlphaFoldDB" id="A0A7W7H1W3"/>
<gene>
    <name evidence="2" type="ORF">BJY16_005934</name>
</gene>
<protein>
    <recommendedName>
        <fullName evidence="1">MEDS domain-containing protein</fullName>
    </recommendedName>
</protein>
<evidence type="ECO:0000313" key="3">
    <source>
        <dbReference type="Proteomes" id="UP000546162"/>
    </source>
</evidence>
<comment type="caution">
    <text evidence="2">The sequence shown here is derived from an EMBL/GenBank/DDBJ whole genome shotgun (WGS) entry which is preliminary data.</text>
</comment>